<proteinExistence type="predicted"/>
<evidence type="ECO:0000256" key="1">
    <source>
        <dbReference type="SAM" id="SignalP"/>
    </source>
</evidence>
<feature type="chain" id="PRO_5021880955" description="DUF4352 domain-containing protein" evidence="1">
    <location>
        <begin position="28"/>
        <end position="196"/>
    </location>
</feature>
<evidence type="ECO:0000313" key="3">
    <source>
        <dbReference type="Proteomes" id="UP000321798"/>
    </source>
</evidence>
<accession>A0A512PC09</accession>
<dbReference type="OrthoDB" id="4826749at2"/>
<dbReference type="RefSeq" id="WP_146952506.1">
    <property type="nucleotide sequence ID" value="NZ_BAABBJ010000003.1"/>
</dbReference>
<evidence type="ECO:0008006" key="4">
    <source>
        <dbReference type="Google" id="ProtNLM"/>
    </source>
</evidence>
<keyword evidence="3" id="KW-1185">Reference proteome</keyword>
<keyword evidence="1" id="KW-0732">Signal</keyword>
<organism evidence="2 3">
    <name type="scientific">Cellulomonas soli</name>
    <dbReference type="NCBI Taxonomy" id="931535"/>
    <lineage>
        <taxon>Bacteria</taxon>
        <taxon>Bacillati</taxon>
        <taxon>Actinomycetota</taxon>
        <taxon>Actinomycetes</taxon>
        <taxon>Micrococcales</taxon>
        <taxon>Cellulomonadaceae</taxon>
        <taxon>Cellulomonas</taxon>
    </lineage>
</organism>
<dbReference type="Proteomes" id="UP000321798">
    <property type="component" value="Unassembled WGS sequence"/>
</dbReference>
<dbReference type="PROSITE" id="PS51257">
    <property type="entry name" value="PROKAR_LIPOPROTEIN"/>
    <property type="match status" value="1"/>
</dbReference>
<dbReference type="EMBL" id="BKAL01000004">
    <property type="protein sequence ID" value="GEP68737.1"/>
    <property type="molecule type" value="Genomic_DNA"/>
</dbReference>
<reference evidence="2 3" key="1">
    <citation type="submission" date="2019-07" db="EMBL/GenBank/DDBJ databases">
        <title>Whole genome shotgun sequence of Cellulomonas soli NBRC 109434.</title>
        <authorList>
            <person name="Hosoyama A."/>
            <person name="Uohara A."/>
            <person name="Ohji S."/>
            <person name="Ichikawa N."/>
        </authorList>
    </citation>
    <scope>NUCLEOTIDE SEQUENCE [LARGE SCALE GENOMIC DNA]</scope>
    <source>
        <strain evidence="2 3">NBRC 109434</strain>
    </source>
</reference>
<evidence type="ECO:0000313" key="2">
    <source>
        <dbReference type="EMBL" id="GEP68737.1"/>
    </source>
</evidence>
<protein>
    <recommendedName>
        <fullName evidence="4">DUF4352 domain-containing protein</fullName>
    </recommendedName>
</protein>
<feature type="signal peptide" evidence="1">
    <location>
        <begin position="1"/>
        <end position="27"/>
    </location>
</feature>
<sequence length="196" mass="20943">MRTARALPVPALVSALVTAFVPVLALAGCTSGGTDPVQESPTSSAVADGSGITVDDVDPADVIAEATFDVVDQPGDTVTIGIESLVAHGKTMELRLVVTPDFASVAAEDDVSIYDTSSGSNWYPVLTDREHLKQYYVLSETGQRWETNRAYASAVNGASVRYQAWFAAPEDDVDTLDLLLVDAWPQFEDVPVTYED</sequence>
<comment type="caution">
    <text evidence="2">The sequence shown here is derived from an EMBL/GenBank/DDBJ whole genome shotgun (WGS) entry which is preliminary data.</text>
</comment>
<gene>
    <name evidence="2" type="ORF">CSO01_14520</name>
</gene>
<dbReference type="AlphaFoldDB" id="A0A512PC09"/>
<name>A0A512PC09_9CELL</name>